<keyword evidence="1" id="KW-0472">Membrane</keyword>
<dbReference type="EMBL" id="JAICCE010000022">
    <property type="protein sequence ID" value="KAG9261615.1"/>
    <property type="molecule type" value="Genomic_DNA"/>
</dbReference>
<sequence>MSEVDPLKETCVKSGFCVDSNVLFVAVATSVSTSVQLNESAALSCDMSCHGLAQWTKDAVKVAECGPGAEAGLRLTCTLNKKGTILNIPQANFSTRGFYYASCVGHKMFTCRESIQLVAPEYVSELDAGDRLEVDLHIPKAVVIEFTGFRNSSTVELCRVDGRLQQCLPGYQQRVLIIGNSFILTDMMPSNSGNYSVREEDHTLLSVSHVTVTERSSRVRIPTSSEREKNDLKHFFISTVNDIRESWIWKEGYQKGNVDGYREGMGTGALAAGIYVGLVCVIAVFIHRVFVGLNVCPPQIRFDQVRVS</sequence>
<dbReference type="Proteomes" id="UP000752171">
    <property type="component" value="Unassembled WGS sequence"/>
</dbReference>
<name>A0A8T2KUR6_ASTMX</name>
<organism evidence="2 3">
    <name type="scientific">Astyanax mexicanus</name>
    <name type="common">Blind cave fish</name>
    <name type="synonym">Astyanax fasciatus mexicanus</name>
    <dbReference type="NCBI Taxonomy" id="7994"/>
    <lineage>
        <taxon>Eukaryota</taxon>
        <taxon>Metazoa</taxon>
        <taxon>Chordata</taxon>
        <taxon>Craniata</taxon>
        <taxon>Vertebrata</taxon>
        <taxon>Euteleostomi</taxon>
        <taxon>Actinopterygii</taxon>
        <taxon>Neopterygii</taxon>
        <taxon>Teleostei</taxon>
        <taxon>Ostariophysi</taxon>
        <taxon>Characiformes</taxon>
        <taxon>Characoidei</taxon>
        <taxon>Acestrorhamphidae</taxon>
        <taxon>Acestrorhamphinae</taxon>
        <taxon>Astyanax</taxon>
    </lineage>
</organism>
<keyword evidence="1" id="KW-0812">Transmembrane</keyword>
<evidence type="ECO:0000313" key="2">
    <source>
        <dbReference type="EMBL" id="KAG9261615.1"/>
    </source>
</evidence>
<dbReference type="AlphaFoldDB" id="A0A8T2KUR6"/>
<gene>
    <name evidence="2" type="ORF">AMEX_G25199</name>
</gene>
<evidence type="ECO:0000313" key="3">
    <source>
        <dbReference type="Proteomes" id="UP000752171"/>
    </source>
</evidence>
<evidence type="ECO:0000256" key="1">
    <source>
        <dbReference type="SAM" id="Phobius"/>
    </source>
</evidence>
<evidence type="ECO:0008006" key="4">
    <source>
        <dbReference type="Google" id="ProtNLM"/>
    </source>
</evidence>
<protein>
    <recommendedName>
        <fullName evidence="4">Immunoglobulin subtype domain-containing protein</fullName>
    </recommendedName>
</protein>
<comment type="caution">
    <text evidence="2">The sequence shown here is derived from an EMBL/GenBank/DDBJ whole genome shotgun (WGS) entry which is preliminary data.</text>
</comment>
<reference evidence="2 3" key="1">
    <citation type="submission" date="2021-07" db="EMBL/GenBank/DDBJ databases">
        <authorList>
            <person name="Imarazene B."/>
            <person name="Zahm M."/>
            <person name="Klopp C."/>
            <person name="Cabau C."/>
            <person name="Beille S."/>
            <person name="Jouanno E."/>
            <person name="Castinel A."/>
            <person name="Lluch J."/>
            <person name="Gil L."/>
            <person name="Kuchtly C."/>
            <person name="Lopez Roques C."/>
            <person name="Donnadieu C."/>
            <person name="Parrinello H."/>
            <person name="Journot L."/>
            <person name="Du K."/>
            <person name="Schartl M."/>
            <person name="Retaux S."/>
            <person name="Guiguen Y."/>
        </authorList>
    </citation>
    <scope>NUCLEOTIDE SEQUENCE [LARGE SCALE GENOMIC DNA]</scope>
    <source>
        <strain evidence="2">Pach_M1</strain>
        <tissue evidence="2">Testis</tissue>
    </source>
</reference>
<feature type="transmembrane region" description="Helical" evidence="1">
    <location>
        <begin position="269"/>
        <end position="291"/>
    </location>
</feature>
<keyword evidence="1" id="KW-1133">Transmembrane helix</keyword>
<proteinExistence type="predicted"/>
<accession>A0A8T2KUR6</accession>